<sequence>MFNLYGRHIEANNTKKSGRDALISHARWLQQNYQELKVGRRHLCFSNNSEYIKDVMEWIRMATARDVEELDTDFSIPDNDRRYPECFKSYAELPPYVYMLRNSLHALRLSGCKFRPALFGKFGALRKLSIERVEFDPESLQLKKVNIMNFRGHKNEVCFLKYLLNKSSRLEELSITIASDMSDGEDLGSCISAAQQLQRCEKASPNVQILIR</sequence>
<dbReference type="AlphaFoldDB" id="A0A8K0N668"/>
<dbReference type="EMBL" id="CM017879">
    <property type="protein sequence ID" value="KAG1358979.1"/>
    <property type="molecule type" value="Genomic_DNA"/>
</dbReference>
<reference evidence="2" key="1">
    <citation type="journal article" date="2017" name="Gigascience">
        <title>The genome draft of coconut (Cocos nucifera).</title>
        <authorList>
            <person name="Xiao Y."/>
            <person name="Xu P."/>
            <person name="Fan H."/>
            <person name="Baudouin L."/>
            <person name="Xia W."/>
            <person name="Bocs S."/>
            <person name="Xu J."/>
            <person name="Li Q."/>
            <person name="Guo A."/>
            <person name="Zhou L."/>
            <person name="Li J."/>
            <person name="Wu Y."/>
            <person name="Ma Z."/>
            <person name="Armero A."/>
            <person name="Issali A.E."/>
            <person name="Liu N."/>
            <person name="Peng M."/>
            <person name="Yang Y."/>
        </authorList>
    </citation>
    <scope>NUCLEOTIDE SEQUENCE</scope>
    <source>
        <tissue evidence="2">Spear leaf of Hainan Tall coconut</tissue>
    </source>
</reference>
<dbReference type="Pfam" id="PF08387">
    <property type="entry name" value="FBD"/>
    <property type="match status" value="1"/>
</dbReference>
<dbReference type="InterPro" id="IPR053772">
    <property type="entry name" value="At1g61320/At1g61330-like"/>
</dbReference>
<proteinExistence type="predicted"/>
<dbReference type="PANTHER" id="PTHR34145">
    <property type="entry name" value="OS02G0105600 PROTEIN"/>
    <property type="match status" value="1"/>
</dbReference>
<reference evidence="2" key="2">
    <citation type="submission" date="2019-07" db="EMBL/GenBank/DDBJ databases">
        <authorList>
            <person name="Yang Y."/>
            <person name="Bocs S."/>
            <person name="Baudouin L."/>
        </authorList>
    </citation>
    <scope>NUCLEOTIDE SEQUENCE</scope>
    <source>
        <tissue evidence="2">Spear leaf of Hainan Tall coconut</tissue>
    </source>
</reference>
<organism evidence="2 3">
    <name type="scientific">Cocos nucifera</name>
    <name type="common">Coconut palm</name>
    <dbReference type="NCBI Taxonomy" id="13894"/>
    <lineage>
        <taxon>Eukaryota</taxon>
        <taxon>Viridiplantae</taxon>
        <taxon>Streptophyta</taxon>
        <taxon>Embryophyta</taxon>
        <taxon>Tracheophyta</taxon>
        <taxon>Spermatophyta</taxon>
        <taxon>Magnoliopsida</taxon>
        <taxon>Liliopsida</taxon>
        <taxon>Arecaceae</taxon>
        <taxon>Arecoideae</taxon>
        <taxon>Cocoseae</taxon>
        <taxon>Attaleinae</taxon>
        <taxon>Cocos</taxon>
    </lineage>
</organism>
<dbReference type="OrthoDB" id="666837at2759"/>
<dbReference type="InterPro" id="IPR006566">
    <property type="entry name" value="FBD"/>
</dbReference>
<feature type="domain" description="FBD" evidence="1">
    <location>
        <begin position="141"/>
        <end position="175"/>
    </location>
</feature>
<comment type="caution">
    <text evidence="2">The sequence shown here is derived from an EMBL/GenBank/DDBJ whole genome shotgun (WGS) entry which is preliminary data.</text>
</comment>
<evidence type="ECO:0000313" key="3">
    <source>
        <dbReference type="Proteomes" id="UP000797356"/>
    </source>
</evidence>
<dbReference type="PANTHER" id="PTHR34145:SF28">
    <property type="entry name" value="F-BOX DOMAIN-CONTAINING PROTEIN"/>
    <property type="match status" value="1"/>
</dbReference>
<keyword evidence="3" id="KW-1185">Reference proteome</keyword>
<gene>
    <name evidence="2" type="ORF">COCNU_08G004250</name>
</gene>
<dbReference type="Proteomes" id="UP000797356">
    <property type="component" value="Chromosome 8"/>
</dbReference>
<name>A0A8K0N668_COCNU</name>
<evidence type="ECO:0000313" key="2">
    <source>
        <dbReference type="EMBL" id="KAG1358979.1"/>
    </source>
</evidence>
<evidence type="ECO:0000259" key="1">
    <source>
        <dbReference type="Pfam" id="PF08387"/>
    </source>
</evidence>
<protein>
    <submittedName>
        <fullName evidence="2">Putative F-box protein</fullName>
    </submittedName>
</protein>
<accession>A0A8K0N668</accession>